<dbReference type="CDD" id="cd00038">
    <property type="entry name" value="CAP_ED"/>
    <property type="match status" value="1"/>
</dbReference>
<dbReference type="InterPro" id="IPR050503">
    <property type="entry name" value="cAMP-dep_PK_reg_su-like"/>
</dbReference>
<sequence length="197" mass="21317">QGANAGSGRQRPTPLGGRSPNAPPFDSTGGDNPSNEPSGFERAGSPSPSPTALRSGAWDEESTVLRAGESFGELALLYNTRREATFRAKEDAVVYAVARRHFLACFSRVGGFCSEYCKLLEEVHCLSLLVSSERWELACNANGLVDFKPGERVITQGKPRQANQWYVIFSGGCTMSLNTIGSDGQESKEVLSELRRP</sequence>
<dbReference type="PROSITE" id="PS50042">
    <property type="entry name" value="CNMP_BINDING_3"/>
    <property type="match status" value="1"/>
</dbReference>
<dbReference type="GO" id="GO:0005829">
    <property type="term" value="C:cytosol"/>
    <property type="evidence" value="ECO:0007669"/>
    <property type="project" value="TreeGrafter"/>
</dbReference>
<proteinExistence type="predicted"/>
<evidence type="ECO:0000313" key="4">
    <source>
        <dbReference type="Proteomes" id="UP000626109"/>
    </source>
</evidence>
<dbReference type="Gene3D" id="2.60.120.10">
    <property type="entry name" value="Jelly Rolls"/>
    <property type="match status" value="1"/>
</dbReference>
<dbReference type="SUPFAM" id="SSF51206">
    <property type="entry name" value="cAMP-binding domain-like"/>
    <property type="match status" value="1"/>
</dbReference>
<dbReference type="AlphaFoldDB" id="A0A813I251"/>
<dbReference type="GO" id="GO:0030552">
    <property type="term" value="F:cAMP binding"/>
    <property type="evidence" value="ECO:0007669"/>
    <property type="project" value="TreeGrafter"/>
</dbReference>
<organism evidence="3 4">
    <name type="scientific">Polarella glacialis</name>
    <name type="common">Dinoflagellate</name>
    <dbReference type="NCBI Taxonomy" id="89957"/>
    <lineage>
        <taxon>Eukaryota</taxon>
        <taxon>Sar</taxon>
        <taxon>Alveolata</taxon>
        <taxon>Dinophyceae</taxon>
        <taxon>Suessiales</taxon>
        <taxon>Suessiaceae</taxon>
        <taxon>Polarella</taxon>
    </lineage>
</organism>
<feature type="non-terminal residue" evidence="3">
    <location>
        <position position="197"/>
    </location>
</feature>
<dbReference type="InterPro" id="IPR014710">
    <property type="entry name" value="RmlC-like_jellyroll"/>
</dbReference>
<evidence type="ECO:0000256" key="1">
    <source>
        <dbReference type="SAM" id="MobiDB-lite"/>
    </source>
</evidence>
<gene>
    <name evidence="3" type="ORF">PGLA2088_LOCUS2726</name>
</gene>
<evidence type="ECO:0000313" key="3">
    <source>
        <dbReference type="EMBL" id="CAE8644071.1"/>
    </source>
</evidence>
<dbReference type="Pfam" id="PF00027">
    <property type="entry name" value="cNMP_binding"/>
    <property type="match status" value="1"/>
</dbReference>
<dbReference type="Proteomes" id="UP000626109">
    <property type="component" value="Unassembled WGS sequence"/>
</dbReference>
<dbReference type="InterPro" id="IPR000595">
    <property type="entry name" value="cNMP-bd_dom"/>
</dbReference>
<dbReference type="GO" id="GO:0034236">
    <property type="term" value="F:protein kinase A catalytic subunit binding"/>
    <property type="evidence" value="ECO:0007669"/>
    <property type="project" value="TreeGrafter"/>
</dbReference>
<protein>
    <recommendedName>
        <fullName evidence="2">Cyclic nucleotide-binding domain-containing protein</fullName>
    </recommendedName>
</protein>
<dbReference type="EMBL" id="CAJNNW010002254">
    <property type="protein sequence ID" value="CAE8644071.1"/>
    <property type="molecule type" value="Genomic_DNA"/>
</dbReference>
<evidence type="ECO:0000259" key="2">
    <source>
        <dbReference type="PROSITE" id="PS50042"/>
    </source>
</evidence>
<dbReference type="GO" id="GO:0004862">
    <property type="term" value="F:cAMP-dependent protein kinase inhibitor activity"/>
    <property type="evidence" value="ECO:0007669"/>
    <property type="project" value="TreeGrafter"/>
</dbReference>
<accession>A0A813I251</accession>
<feature type="domain" description="Cyclic nucleotide-binding" evidence="2">
    <location>
        <begin position="65"/>
        <end position="102"/>
    </location>
</feature>
<dbReference type="GO" id="GO:0005952">
    <property type="term" value="C:cAMP-dependent protein kinase complex"/>
    <property type="evidence" value="ECO:0007669"/>
    <property type="project" value="InterPro"/>
</dbReference>
<dbReference type="PANTHER" id="PTHR11635">
    <property type="entry name" value="CAMP-DEPENDENT PROTEIN KINASE REGULATORY CHAIN"/>
    <property type="match status" value="1"/>
</dbReference>
<feature type="region of interest" description="Disordered" evidence="1">
    <location>
        <begin position="1"/>
        <end position="58"/>
    </location>
</feature>
<reference evidence="3" key="1">
    <citation type="submission" date="2021-02" db="EMBL/GenBank/DDBJ databases">
        <authorList>
            <person name="Dougan E. K."/>
            <person name="Rhodes N."/>
            <person name="Thang M."/>
            <person name="Chan C."/>
        </authorList>
    </citation>
    <scope>NUCLEOTIDE SEQUENCE</scope>
</reference>
<dbReference type="PANTHER" id="PTHR11635:SF152">
    <property type="entry name" value="CAMP-DEPENDENT PROTEIN KINASE TYPE I REGULATORY SUBUNIT-RELATED"/>
    <property type="match status" value="1"/>
</dbReference>
<dbReference type="InterPro" id="IPR018490">
    <property type="entry name" value="cNMP-bd_dom_sf"/>
</dbReference>
<comment type="caution">
    <text evidence="3">The sequence shown here is derived from an EMBL/GenBank/DDBJ whole genome shotgun (WGS) entry which is preliminary data.</text>
</comment>
<name>A0A813I251_POLGL</name>
<feature type="non-terminal residue" evidence="3">
    <location>
        <position position="1"/>
    </location>
</feature>